<evidence type="ECO:0000313" key="1">
    <source>
        <dbReference type="EMBL" id="CAH3016502.1"/>
    </source>
</evidence>
<reference evidence="1 2" key="1">
    <citation type="submission" date="2022-05" db="EMBL/GenBank/DDBJ databases">
        <authorList>
            <consortium name="Genoscope - CEA"/>
            <person name="William W."/>
        </authorList>
    </citation>
    <scope>NUCLEOTIDE SEQUENCE [LARGE SCALE GENOMIC DNA]</scope>
</reference>
<name>A0ABN8LND1_9CNID</name>
<accession>A0ABN8LND1</accession>
<proteinExistence type="predicted"/>
<comment type="caution">
    <text evidence="1">The sequence shown here is derived from an EMBL/GenBank/DDBJ whole genome shotgun (WGS) entry which is preliminary data.</text>
</comment>
<keyword evidence="2" id="KW-1185">Reference proteome</keyword>
<evidence type="ECO:0008006" key="3">
    <source>
        <dbReference type="Google" id="ProtNLM"/>
    </source>
</evidence>
<feature type="non-terminal residue" evidence="1">
    <location>
        <position position="1"/>
    </location>
</feature>
<sequence length="591" mass="66959">YTQKKRNAYKINPQTGVYGNVNIDVPKLYGQLKLIAHKDGKKVYEKQVDFDTHDLLTKRFNSKKKYSPLSKMEDVIFDLETALNTTVANNANKKKDGYRFVIDNSGEVTPFDWYNARISLDFKVNLLANGGNIALADHNGIVNGSYSFLKQFDIKLNGKKVYDCNDANHAVNIKNLLDYSPSYAKKQRVMSFFYLHTSRSAEEREFEVSGTNQLAKRRAAYNKGFALRKPLLGTSSTINTEIPLNRYSFFELLEDELLPNTRVEMNFEIETDDNLIWQAGANCRVVITRIQLYVPRITFNSEGQSSYMNQYLKTHKRTYLREKIERSNSSRQRAGHFRISTGISKPRHFFVFIINDVNIDAQTANPFLYNTFSFSTDPRTLSNCHLKVGNGNEYPEIHYTPATDMTRVYRDVLKDLHKNNEYDQGSLLNKSNFSTLFPFLYFDLTKQKMDIKDGTTKLTFKYKLSGTTATAYSIYALTLKLLPMAMPLAKKAIAPLATGVLSGLTSLRVDKMFGKGRQGGFLIPQDKIAQLIKYKHLLSVGQKNDILNHLQSGGQLVIKPTRTQQGGFSGTLLASIGAPLLLNALTGKGLQ</sequence>
<evidence type="ECO:0000313" key="2">
    <source>
        <dbReference type="Proteomes" id="UP001159427"/>
    </source>
</evidence>
<feature type="non-terminal residue" evidence="1">
    <location>
        <position position="591"/>
    </location>
</feature>
<dbReference type="Proteomes" id="UP001159427">
    <property type="component" value="Unassembled WGS sequence"/>
</dbReference>
<organism evidence="1 2">
    <name type="scientific">Porites evermanni</name>
    <dbReference type="NCBI Taxonomy" id="104178"/>
    <lineage>
        <taxon>Eukaryota</taxon>
        <taxon>Metazoa</taxon>
        <taxon>Cnidaria</taxon>
        <taxon>Anthozoa</taxon>
        <taxon>Hexacorallia</taxon>
        <taxon>Scleractinia</taxon>
        <taxon>Fungiina</taxon>
        <taxon>Poritidae</taxon>
        <taxon>Porites</taxon>
    </lineage>
</organism>
<gene>
    <name evidence="1" type="ORF">PEVE_00029830</name>
</gene>
<protein>
    <recommendedName>
        <fullName evidence="3">Apolipoprotein B 100</fullName>
    </recommendedName>
</protein>
<dbReference type="EMBL" id="CALNXI010000042">
    <property type="protein sequence ID" value="CAH3016502.1"/>
    <property type="molecule type" value="Genomic_DNA"/>
</dbReference>